<evidence type="ECO:0000313" key="2">
    <source>
        <dbReference type="Proteomes" id="UP001521931"/>
    </source>
</evidence>
<gene>
    <name evidence="1" type="ORF">MHL29_17910</name>
</gene>
<name>A0ABS9Q799_9MICO</name>
<protein>
    <submittedName>
        <fullName evidence="1">Uncharacterized protein</fullName>
    </submittedName>
</protein>
<sequence>MISSVSQERLGISLWREREHEHEIFDQEGNILDLKADFGVDSISLKAGVLTISLSSAGGARVVILEWSNVDGMVMSTEGRTAVSEDGRLGLMYIAISSEACGLVFEVQLDWISFRFRAPQFALMGCV</sequence>
<dbReference type="EMBL" id="JAKRCV010000105">
    <property type="protein sequence ID" value="MCG7323748.1"/>
    <property type="molecule type" value="Genomic_DNA"/>
</dbReference>
<dbReference type="RefSeq" id="WP_239266618.1">
    <property type="nucleotide sequence ID" value="NZ_JAKRCV010000105.1"/>
</dbReference>
<dbReference type="Proteomes" id="UP001521931">
    <property type="component" value="Unassembled WGS sequence"/>
</dbReference>
<accession>A0ABS9Q799</accession>
<proteinExistence type="predicted"/>
<evidence type="ECO:0000313" key="1">
    <source>
        <dbReference type="EMBL" id="MCG7323748.1"/>
    </source>
</evidence>
<organism evidence="1 2">
    <name type="scientific">Arsenicicoccus bolidensis</name>
    <dbReference type="NCBI Taxonomy" id="229480"/>
    <lineage>
        <taxon>Bacteria</taxon>
        <taxon>Bacillati</taxon>
        <taxon>Actinomycetota</taxon>
        <taxon>Actinomycetes</taxon>
        <taxon>Micrococcales</taxon>
        <taxon>Intrasporangiaceae</taxon>
        <taxon>Arsenicicoccus</taxon>
    </lineage>
</organism>
<comment type="caution">
    <text evidence="1">The sequence shown here is derived from an EMBL/GenBank/DDBJ whole genome shotgun (WGS) entry which is preliminary data.</text>
</comment>
<reference evidence="1 2" key="1">
    <citation type="submission" date="2022-02" db="EMBL/GenBank/DDBJ databases">
        <title>Uncovering new skin microbiome diversity through culturing and metagenomics.</title>
        <authorList>
            <person name="Conlan S."/>
            <person name="Deming C."/>
            <person name="Nisc Comparative Sequencing Program N."/>
            <person name="Segre J.A."/>
        </authorList>
    </citation>
    <scope>NUCLEOTIDE SEQUENCE [LARGE SCALE GENOMIC DNA]</scope>
    <source>
        <strain evidence="1 2">ACRQZ</strain>
    </source>
</reference>
<keyword evidence="2" id="KW-1185">Reference proteome</keyword>